<dbReference type="SUPFAM" id="SSF57997">
    <property type="entry name" value="Tropomyosin"/>
    <property type="match status" value="1"/>
</dbReference>
<proteinExistence type="predicted"/>
<dbReference type="OrthoDB" id="28713at2"/>
<evidence type="ECO:0000256" key="1">
    <source>
        <dbReference type="ARBA" id="ARBA00022612"/>
    </source>
</evidence>
<evidence type="ECO:0000313" key="5">
    <source>
        <dbReference type="Proteomes" id="UP000070355"/>
    </source>
</evidence>
<accession>A0A133ZZY0</accession>
<name>A0A133ZZY0_9BACL</name>
<dbReference type="EMBL" id="LSDC01000047">
    <property type="protein sequence ID" value="KXB60973.1"/>
    <property type="molecule type" value="Genomic_DNA"/>
</dbReference>
<dbReference type="PANTHER" id="PTHR37813:SF1">
    <property type="entry name" value="FELS-2 PROPHAGE PROTEIN"/>
    <property type="match status" value="1"/>
</dbReference>
<protein>
    <submittedName>
        <fullName evidence="4">Phage tail tape measure protein, TP901 family</fullName>
    </submittedName>
</protein>
<dbReference type="Proteomes" id="UP000070355">
    <property type="component" value="Unassembled WGS sequence"/>
</dbReference>
<keyword evidence="2" id="KW-0175">Coiled coil</keyword>
<evidence type="ECO:0000259" key="3">
    <source>
        <dbReference type="Pfam" id="PF10145"/>
    </source>
</evidence>
<dbReference type="InterPro" id="IPR010090">
    <property type="entry name" value="Phage_tape_meas"/>
</dbReference>
<evidence type="ECO:0000313" key="4">
    <source>
        <dbReference type="EMBL" id="KXB60973.1"/>
    </source>
</evidence>
<gene>
    <name evidence="4" type="ORF">HMPREF3186_00733</name>
</gene>
<feature type="domain" description="Phage tail tape measure protein" evidence="3">
    <location>
        <begin position="285"/>
        <end position="476"/>
    </location>
</feature>
<dbReference type="STRING" id="1379.HMPREF3186_00733"/>
<keyword evidence="1" id="KW-1188">Viral release from host cell</keyword>
<dbReference type="RefSeq" id="WP_060913956.1">
    <property type="nucleotide sequence ID" value="NZ_KQ959948.1"/>
</dbReference>
<dbReference type="PANTHER" id="PTHR37813">
    <property type="entry name" value="FELS-2 PROPHAGE PROTEIN"/>
    <property type="match status" value="1"/>
</dbReference>
<comment type="caution">
    <text evidence="4">The sequence shown here is derived from an EMBL/GenBank/DDBJ whole genome shotgun (WGS) entry which is preliminary data.</text>
</comment>
<dbReference type="Gene3D" id="1.10.287.1490">
    <property type="match status" value="1"/>
</dbReference>
<dbReference type="Pfam" id="PF10145">
    <property type="entry name" value="PhageMin_Tail"/>
    <property type="match status" value="1"/>
</dbReference>
<sequence>MANYMDKVGVILTAEGVGSFTSAIKQGENALRQLQAEARRNIASLGSGAKAYDIYKAKMSGLTTQMKQSASNVNNLKDKYDALKKSTSEIPKEIEKLSNAFRQKQSVLKTNGTLLQSQKEHLKHLESTYGKSSAAVQKYKETVANTSKAYKKTEQEVKSLETQIKGLNNTLSTQQKELGALPTKIANAETSYFKLRDAVEKTHTAFRNSGGRLADTAQRFNDVGTRAQVLGQKMSGVGDGLTRATAGISSGMLLAARSAINFESDFAGVVKTVDATPQQLEKIRQSFLNLSTEIPVSANELARIGEVAGQLGIKTENIVDFTKTIADLGATTNLSSEEGAASLAQFMAVMGTSQSSIRNLGSTLVELGNNFATNERSIVEMSQRLSGMGKQTNMSEADVLGLAAAMSTVGIEAEAGGSAMTQVMTKMQNAVMSGGENLGKFAKAAGVSASEFANAFNNRPVEALGLVLKGLKNVKESGGNVNDVLASLGVTGIREADAMKRLSGALDGDSGLGKALEIANKGWRENSALTKEASIRYQTSASKIQMAKNEIQKMAIEMGSELLPRLAEVLQHSKPVVKTLGDMMLWFSKLPPTVQLAVLGMGPFLSVLGRLTTGAGAGVKSIGTLIQWLGKIRTGKAVADVAKLGTEIAGVGTKAATTGSMSSMLTNPYVAGAALIGAAFVGLGYGIYREMTKDSRNHEASVEQTNGKYKEWYDQVIKGATQSGSAIDRLKGDVQNNSKAIVEETEKIKKANTSIMESLDKNFKEGSWYSSDGEIRKKLKENLSLSDEDVNEIETKFRNYGIMLGNSLSSIQSSYLENKTITADYAMAQIKTINDLTLSTVEGIEKRRQAEMDRLNALKAQGIIEEAEYKKQAEVVKQTFDTQINSAKEAQGRIKEILSNAAKDHRSLTTQEMNEIENLYKRLGKSAVEAATSSKEAQDLLKKGMEETALAAKIAALKQIGLITDTKEEYINNLGSIEAKVKEVNEILNNWTSHSDIKAIGIKFEGHDLVFNFKSDYERLIALPDIMKAITIAESQGRTIKMTKEDLEWLDKKGIHPKNVEIVDKASLPLDNINGKIDTFKNASLPPKSIMLRDEGSTSIDNVFKKVLDYNAQAVNEKSLKVNDNASQPITDAQGKLDLFNGTNPVDKNLSASGNASPFTQDATNSLNVFAATNPGTKSIMAQGNATPFTDTAKASVDRFNATPTPTKQLEANDNITNKANSASWAVRSIPQFWQTVISVAASGPIQLLQKLGLFATGGKIDLYAHGGNIDMFANGGMIGATQSLPPRYQGIVGEAGPELFQVTRSGVNITPLSTREKIKGISGTLAEQYGANNPNVNITINVTGNNINNKEDIDTLVKEIEQKLVRSMKEYKNMSFGGGRNVVTL</sequence>
<organism evidence="4 5">
    <name type="scientific">Gemella haemolysans</name>
    <dbReference type="NCBI Taxonomy" id="1379"/>
    <lineage>
        <taxon>Bacteria</taxon>
        <taxon>Bacillati</taxon>
        <taxon>Bacillota</taxon>
        <taxon>Bacilli</taxon>
        <taxon>Bacillales</taxon>
        <taxon>Gemellaceae</taxon>
        <taxon>Gemella</taxon>
    </lineage>
</organism>
<reference evidence="5" key="1">
    <citation type="submission" date="2016-01" db="EMBL/GenBank/DDBJ databases">
        <authorList>
            <person name="Mitreva M."/>
            <person name="Pepin K.H."/>
            <person name="Mihindukulasuriya K.A."/>
            <person name="Fulton R."/>
            <person name="Fronick C."/>
            <person name="O'Laughlin M."/>
            <person name="Miner T."/>
            <person name="Herter B."/>
            <person name="Rosa B.A."/>
            <person name="Cordes M."/>
            <person name="Tomlinson C."/>
            <person name="Wollam A."/>
            <person name="Palsikar V.B."/>
            <person name="Mardis E.R."/>
            <person name="Wilson R.K."/>
        </authorList>
    </citation>
    <scope>NUCLEOTIDE SEQUENCE [LARGE SCALE GENOMIC DNA]</scope>
    <source>
        <strain evidence="5">DNF01167</strain>
    </source>
</reference>
<feature type="coiled-coil region" evidence="2">
    <location>
        <begin position="136"/>
        <end position="177"/>
    </location>
</feature>
<dbReference type="PATRIC" id="fig|1379.3.peg.712"/>
<dbReference type="NCBIfam" id="TIGR01760">
    <property type="entry name" value="tape_meas_TP901"/>
    <property type="match status" value="1"/>
</dbReference>
<evidence type="ECO:0000256" key="2">
    <source>
        <dbReference type="SAM" id="Coils"/>
    </source>
</evidence>